<accession>A0ABV9CMS9</accession>
<dbReference type="RefSeq" id="WP_380843437.1">
    <property type="nucleotide sequence ID" value="NZ_JBHSFP010000017.1"/>
</dbReference>
<dbReference type="InterPro" id="IPR013325">
    <property type="entry name" value="RNA_pol_sigma_r2"/>
</dbReference>
<feature type="compositionally biased region" description="Pro residues" evidence="6">
    <location>
        <begin position="463"/>
        <end position="496"/>
    </location>
</feature>
<keyword evidence="2" id="KW-0805">Transcription regulation</keyword>
<feature type="transmembrane region" description="Helical" evidence="7">
    <location>
        <begin position="345"/>
        <end position="367"/>
    </location>
</feature>
<dbReference type="SUPFAM" id="SSF88659">
    <property type="entry name" value="Sigma3 and sigma4 domains of RNA polymerase sigma factors"/>
    <property type="match status" value="1"/>
</dbReference>
<feature type="compositionally biased region" description="Polar residues" evidence="6">
    <location>
        <begin position="232"/>
        <end position="247"/>
    </location>
</feature>
<comment type="similarity">
    <text evidence="1">Belongs to the sigma-70 factor family. ECF subfamily.</text>
</comment>
<keyword evidence="3" id="KW-0731">Sigma factor</keyword>
<evidence type="ECO:0000256" key="6">
    <source>
        <dbReference type="SAM" id="MobiDB-lite"/>
    </source>
</evidence>
<gene>
    <name evidence="8" type="ORF">ACFO60_23360</name>
</gene>
<evidence type="ECO:0000313" key="8">
    <source>
        <dbReference type="EMBL" id="MFC4533715.1"/>
    </source>
</evidence>
<dbReference type="PANTHER" id="PTHR43133:SF8">
    <property type="entry name" value="RNA POLYMERASE SIGMA FACTOR HI_1459-RELATED"/>
    <property type="match status" value="1"/>
</dbReference>
<dbReference type="Proteomes" id="UP001596004">
    <property type="component" value="Unassembled WGS sequence"/>
</dbReference>
<comment type="caution">
    <text evidence="8">The sequence shown here is derived from an EMBL/GenBank/DDBJ whole genome shotgun (WGS) entry which is preliminary data.</text>
</comment>
<protein>
    <recommendedName>
        <fullName evidence="10">RNA polymerase sigma-70 region 2 domain-containing protein</fullName>
    </recommendedName>
</protein>
<keyword evidence="7" id="KW-0812">Transmembrane</keyword>
<evidence type="ECO:0000256" key="5">
    <source>
        <dbReference type="ARBA" id="ARBA00023163"/>
    </source>
</evidence>
<dbReference type="InterPro" id="IPR013324">
    <property type="entry name" value="RNA_pol_sigma_r3/r4-like"/>
</dbReference>
<proteinExistence type="inferred from homology"/>
<evidence type="ECO:0000256" key="4">
    <source>
        <dbReference type="ARBA" id="ARBA00023125"/>
    </source>
</evidence>
<sequence>MNDSVLVEALRARDPGALAALYDTHAESIYRYARTLLESSDSAQVALRDTLIAAEAHVHALADPERLRVWLYALARGECARRRSALQAMPAGDDTEIGAMAGGASDGELRLVAVNAVAALPEDEREVLDLLARHAIPEHELAAVLGTTAAQAEQLRQAASYRLQDLVTTEILARNASPACAERAQILAGLPGAETFPGTPGEAPGTHGQTFSGEEVSGAADTEDFSREADTEASSNTADTEASSGTADTEAFSRVLDARTRELLLEHTEHCAVCGPHRERQVSAAKVFNLLPVAELPETLRVRVMSCFIDPELVPYRRFVARRTGLLDPHGFPLRETKRARRGPAVLAGAVAALAIVVVAVVLVGAVRDAENPAASGEYAALTVPGPSLTAAPVPSGTRPATPSASLTPVAGGTRDPRAARPMAPVAAIGPHAAAFVPPRVPLPPSPSTRAPKPSRSSSPAPTAKPTPRPPSGEPPTAPPPPTPPRPPRQRPPLPAPTATHQHHPRRTPCPPRTRPAPTATSSPAPTGSGGTSSAAPTGSGGGSSAGVPAVPAIPPQAAGRVHRQ</sequence>
<dbReference type="SUPFAM" id="SSF88946">
    <property type="entry name" value="Sigma2 domain of RNA polymerase sigma factors"/>
    <property type="match status" value="1"/>
</dbReference>
<feature type="region of interest" description="Disordered" evidence="6">
    <location>
        <begin position="385"/>
        <end position="419"/>
    </location>
</feature>
<dbReference type="PANTHER" id="PTHR43133">
    <property type="entry name" value="RNA POLYMERASE ECF-TYPE SIGMA FACTO"/>
    <property type="match status" value="1"/>
</dbReference>
<name>A0ABV9CMS9_9ACTN</name>
<evidence type="ECO:0008006" key="10">
    <source>
        <dbReference type="Google" id="ProtNLM"/>
    </source>
</evidence>
<keyword evidence="5" id="KW-0804">Transcription</keyword>
<keyword evidence="4" id="KW-0238">DNA-binding</keyword>
<feature type="region of interest" description="Disordered" evidence="6">
    <location>
        <begin position="191"/>
        <end position="251"/>
    </location>
</feature>
<evidence type="ECO:0000256" key="2">
    <source>
        <dbReference type="ARBA" id="ARBA00023015"/>
    </source>
</evidence>
<keyword evidence="7" id="KW-1133">Transmembrane helix</keyword>
<keyword evidence="9" id="KW-1185">Reference proteome</keyword>
<feature type="compositionally biased region" description="Low complexity" evidence="6">
    <location>
        <begin position="448"/>
        <end position="462"/>
    </location>
</feature>
<evidence type="ECO:0000256" key="1">
    <source>
        <dbReference type="ARBA" id="ARBA00010641"/>
    </source>
</evidence>
<keyword evidence="7" id="KW-0472">Membrane</keyword>
<dbReference type="EMBL" id="JBHSFP010000017">
    <property type="protein sequence ID" value="MFC4533715.1"/>
    <property type="molecule type" value="Genomic_DNA"/>
</dbReference>
<evidence type="ECO:0000256" key="7">
    <source>
        <dbReference type="SAM" id="Phobius"/>
    </source>
</evidence>
<dbReference type="InterPro" id="IPR039425">
    <property type="entry name" value="RNA_pol_sigma-70-like"/>
</dbReference>
<evidence type="ECO:0000256" key="3">
    <source>
        <dbReference type="ARBA" id="ARBA00023082"/>
    </source>
</evidence>
<feature type="compositionally biased region" description="Low complexity" evidence="6">
    <location>
        <begin position="546"/>
        <end position="565"/>
    </location>
</feature>
<organism evidence="8 9">
    <name type="scientific">Sphaerisporangium dianthi</name>
    <dbReference type="NCBI Taxonomy" id="1436120"/>
    <lineage>
        <taxon>Bacteria</taxon>
        <taxon>Bacillati</taxon>
        <taxon>Actinomycetota</taxon>
        <taxon>Actinomycetes</taxon>
        <taxon>Streptosporangiales</taxon>
        <taxon>Streptosporangiaceae</taxon>
        <taxon>Sphaerisporangium</taxon>
    </lineage>
</organism>
<feature type="region of interest" description="Disordered" evidence="6">
    <location>
        <begin position="437"/>
        <end position="565"/>
    </location>
</feature>
<evidence type="ECO:0000313" key="9">
    <source>
        <dbReference type="Proteomes" id="UP001596004"/>
    </source>
</evidence>
<feature type="compositionally biased region" description="Low complexity" evidence="6">
    <location>
        <begin position="516"/>
        <end position="538"/>
    </location>
</feature>
<dbReference type="Gene3D" id="1.10.1740.10">
    <property type="match status" value="1"/>
</dbReference>
<reference evidence="9" key="1">
    <citation type="journal article" date="2019" name="Int. J. Syst. Evol. Microbiol.">
        <title>The Global Catalogue of Microorganisms (GCM) 10K type strain sequencing project: providing services to taxonomists for standard genome sequencing and annotation.</title>
        <authorList>
            <consortium name="The Broad Institute Genomics Platform"/>
            <consortium name="The Broad Institute Genome Sequencing Center for Infectious Disease"/>
            <person name="Wu L."/>
            <person name="Ma J."/>
        </authorList>
    </citation>
    <scope>NUCLEOTIDE SEQUENCE [LARGE SCALE GENOMIC DNA]</scope>
    <source>
        <strain evidence="9">CGMCC 4.7132</strain>
    </source>
</reference>